<reference evidence="1" key="1">
    <citation type="submission" date="2023-03" db="EMBL/GenBank/DDBJ databases">
        <title>Massive genome expansion in bonnet fungi (Mycena s.s.) driven by repeated elements and novel gene families across ecological guilds.</title>
        <authorList>
            <consortium name="Lawrence Berkeley National Laboratory"/>
            <person name="Harder C.B."/>
            <person name="Miyauchi S."/>
            <person name="Viragh M."/>
            <person name="Kuo A."/>
            <person name="Thoen E."/>
            <person name="Andreopoulos B."/>
            <person name="Lu D."/>
            <person name="Skrede I."/>
            <person name="Drula E."/>
            <person name="Henrissat B."/>
            <person name="Morin E."/>
            <person name="Kohler A."/>
            <person name="Barry K."/>
            <person name="LaButti K."/>
            <person name="Morin E."/>
            <person name="Salamov A."/>
            <person name="Lipzen A."/>
            <person name="Mereny Z."/>
            <person name="Hegedus B."/>
            <person name="Baldrian P."/>
            <person name="Stursova M."/>
            <person name="Weitz H."/>
            <person name="Taylor A."/>
            <person name="Grigoriev I.V."/>
            <person name="Nagy L.G."/>
            <person name="Martin F."/>
            <person name="Kauserud H."/>
        </authorList>
    </citation>
    <scope>NUCLEOTIDE SEQUENCE</scope>
    <source>
        <strain evidence="1">CBHHK067</strain>
    </source>
</reference>
<accession>A0AAD7CLU9</accession>
<evidence type="ECO:0000313" key="1">
    <source>
        <dbReference type="EMBL" id="KAJ7651441.1"/>
    </source>
</evidence>
<sequence length="213" mass="24085">MCDFHPALQFELARCYRIEDWIEPAFRQLMDIPITSLEMSHMRQIGDAGYFWLVQTKAQIDNHRKHFAFDTPAAINDPACNTPATCNYTWSREWDTTISELIHHPDVPMSCIDLLNLLEETEIDDLCEGHRKRTVSWVCGIGHATKEEDLIDAAVTALMSLQTDEPIRAALMSSVVDGAERQVQGTSSLRGQPISKAITSVIHRSHSIELVPR</sequence>
<organism evidence="1 2">
    <name type="scientific">Mycena rosella</name>
    <name type="common">Pink bonnet</name>
    <name type="synonym">Agaricus rosellus</name>
    <dbReference type="NCBI Taxonomy" id="1033263"/>
    <lineage>
        <taxon>Eukaryota</taxon>
        <taxon>Fungi</taxon>
        <taxon>Dikarya</taxon>
        <taxon>Basidiomycota</taxon>
        <taxon>Agaricomycotina</taxon>
        <taxon>Agaricomycetes</taxon>
        <taxon>Agaricomycetidae</taxon>
        <taxon>Agaricales</taxon>
        <taxon>Marasmiineae</taxon>
        <taxon>Mycenaceae</taxon>
        <taxon>Mycena</taxon>
    </lineage>
</organism>
<dbReference type="AlphaFoldDB" id="A0AAD7CLU9"/>
<protein>
    <submittedName>
        <fullName evidence="1">Uncharacterized protein</fullName>
    </submittedName>
</protein>
<comment type="caution">
    <text evidence="1">The sequence shown here is derived from an EMBL/GenBank/DDBJ whole genome shotgun (WGS) entry which is preliminary data.</text>
</comment>
<keyword evidence="2" id="KW-1185">Reference proteome</keyword>
<evidence type="ECO:0000313" key="2">
    <source>
        <dbReference type="Proteomes" id="UP001221757"/>
    </source>
</evidence>
<dbReference type="Proteomes" id="UP001221757">
    <property type="component" value="Unassembled WGS sequence"/>
</dbReference>
<name>A0AAD7CLU9_MYCRO</name>
<dbReference type="EMBL" id="JARKIE010000361">
    <property type="protein sequence ID" value="KAJ7651441.1"/>
    <property type="molecule type" value="Genomic_DNA"/>
</dbReference>
<gene>
    <name evidence="1" type="ORF">B0H17DRAFT_1147664</name>
</gene>
<proteinExistence type="predicted"/>